<dbReference type="InterPro" id="IPR005545">
    <property type="entry name" value="YCII"/>
</dbReference>
<dbReference type="Proteomes" id="UP000530670">
    <property type="component" value="Unassembled WGS sequence"/>
</dbReference>
<dbReference type="InterPro" id="IPR011008">
    <property type="entry name" value="Dimeric_a/b-barrel"/>
</dbReference>
<dbReference type="AlphaFoldDB" id="A0A8H5R379"/>
<protein>
    <recommendedName>
        <fullName evidence="1">YCII-related domain-containing protein</fullName>
    </recommendedName>
</protein>
<name>A0A8H5R379_9HYPO</name>
<dbReference type="InterPro" id="IPR051807">
    <property type="entry name" value="Sec-metab_biosynth-assoc"/>
</dbReference>
<comment type="caution">
    <text evidence="2">The sequence shown here is derived from an EMBL/GenBank/DDBJ whole genome shotgun (WGS) entry which is preliminary data.</text>
</comment>
<dbReference type="GeneID" id="59295286"/>
<dbReference type="PANTHER" id="PTHR33606:SF3">
    <property type="entry name" value="PROTEIN YCII"/>
    <property type="match status" value="1"/>
</dbReference>
<dbReference type="PANTHER" id="PTHR33606">
    <property type="entry name" value="PROTEIN YCII"/>
    <property type="match status" value="1"/>
</dbReference>
<dbReference type="Gene3D" id="3.30.70.1060">
    <property type="entry name" value="Dimeric alpha+beta barrel"/>
    <property type="match status" value="1"/>
</dbReference>
<dbReference type="RefSeq" id="XP_037202657.1">
    <property type="nucleotide sequence ID" value="XM_037343016.1"/>
</dbReference>
<feature type="domain" description="YCII-related" evidence="1">
    <location>
        <begin position="25"/>
        <end position="103"/>
    </location>
</feature>
<organism evidence="2 3">
    <name type="scientific">Fusarium tjaetaba</name>
    <dbReference type="NCBI Taxonomy" id="1567544"/>
    <lineage>
        <taxon>Eukaryota</taxon>
        <taxon>Fungi</taxon>
        <taxon>Dikarya</taxon>
        <taxon>Ascomycota</taxon>
        <taxon>Pezizomycotina</taxon>
        <taxon>Sordariomycetes</taxon>
        <taxon>Hypocreomycetidae</taxon>
        <taxon>Hypocreales</taxon>
        <taxon>Nectriaceae</taxon>
        <taxon>Fusarium</taxon>
        <taxon>Fusarium fujikuroi species complex</taxon>
    </lineage>
</organism>
<evidence type="ECO:0000259" key="1">
    <source>
        <dbReference type="Pfam" id="PF03795"/>
    </source>
</evidence>
<sequence length="131" mass="14574">MQLLRRGSDNDSMAPGTESEPVREWIVLIPDVEGSLETRMRVRETHIKELLQHIDSGLFQMGGGTLAGDSVNGSGIIARAKSEADVLAVLKNDVYARSGVWDLDNVKFIPFKCVYRREHIDGAVMGAEWKF</sequence>
<keyword evidence="3" id="KW-1185">Reference proteome</keyword>
<gene>
    <name evidence="2" type="ORF">FTJAE_10199</name>
</gene>
<dbReference type="SUPFAM" id="SSF54909">
    <property type="entry name" value="Dimeric alpha+beta barrel"/>
    <property type="match status" value="1"/>
</dbReference>
<evidence type="ECO:0000313" key="2">
    <source>
        <dbReference type="EMBL" id="KAF5624606.1"/>
    </source>
</evidence>
<reference evidence="2 3" key="1">
    <citation type="submission" date="2020-05" db="EMBL/GenBank/DDBJ databases">
        <title>Identification and distribution of gene clusters putatively required for synthesis of sphingolipid metabolism inhibitors in phylogenetically diverse species of the filamentous fungus Fusarium.</title>
        <authorList>
            <person name="Kim H.-S."/>
            <person name="Busman M."/>
            <person name="Brown D.W."/>
            <person name="Divon H."/>
            <person name="Uhlig S."/>
            <person name="Proctor R.H."/>
        </authorList>
    </citation>
    <scope>NUCLEOTIDE SEQUENCE [LARGE SCALE GENOMIC DNA]</scope>
    <source>
        <strain evidence="2 3">NRRL 66243</strain>
    </source>
</reference>
<accession>A0A8H5R379</accession>
<dbReference type="Pfam" id="PF03795">
    <property type="entry name" value="YCII"/>
    <property type="match status" value="1"/>
</dbReference>
<dbReference type="EMBL" id="JAAQRI010000238">
    <property type="protein sequence ID" value="KAF5624606.1"/>
    <property type="molecule type" value="Genomic_DNA"/>
</dbReference>
<dbReference type="OrthoDB" id="5519740at2759"/>
<evidence type="ECO:0000313" key="3">
    <source>
        <dbReference type="Proteomes" id="UP000530670"/>
    </source>
</evidence>
<proteinExistence type="predicted"/>